<evidence type="ECO:0000313" key="1">
    <source>
        <dbReference type="EMBL" id="CCA19435.1"/>
    </source>
</evidence>
<accession>F0WE06</accession>
<dbReference type="AlphaFoldDB" id="F0WE06"/>
<reference evidence="1" key="2">
    <citation type="submission" date="2011-02" db="EMBL/GenBank/DDBJ databases">
        <authorList>
            <person name="MacLean D."/>
        </authorList>
    </citation>
    <scope>NUCLEOTIDE SEQUENCE</scope>
</reference>
<gene>
    <name evidence="1" type="primary">AlNc14C71G4872</name>
    <name evidence="1" type="ORF">ALNC14_055780</name>
</gene>
<dbReference type="EMBL" id="FR824116">
    <property type="protein sequence ID" value="CCA19435.1"/>
    <property type="molecule type" value="Genomic_DNA"/>
</dbReference>
<proteinExistence type="predicted"/>
<protein>
    <submittedName>
        <fullName evidence="1">AlNc14C71G4872 protein</fullName>
    </submittedName>
</protein>
<dbReference type="HOGENOM" id="CLU_1091618_0_0_1"/>
<organism evidence="1">
    <name type="scientific">Albugo laibachii Nc14</name>
    <dbReference type="NCBI Taxonomy" id="890382"/>
    <lineage>
        <taxon>Eukaryota</taxon>
        <taxon>Sar</taxon>
        <taxon>Stramenopiles</taxon>
        <taxon>Oomycota</taxon>
        <taxon>Peronosporomycetes</taxon>
        <taxon>Albuginales</taxon>
        <taxon>Albuginaceae</taxon>
        <taxon>Albugo</taxon>
    </lineage>
</organism>
<sequence>MEFLKPKLQGAYVVLKNKVDASSSSQRERNNVGKIKIIWERRSVILLFCWSNPRSLRCWWVTPLPFSAGYLPHQFLRHSLSACPMRRGYQSRHTTSPNLYPFRNQRTIRVHYPVLCIPSTPCDDRDNCSRFDGLSFWFSIMSPCQKASFKNHVPLFSTFEYLAPISKVSTKSHPWSDSVHSSKINRSIIDGCGEMNSFIDQKLLLTCHQGYVALQFDDMMRLCITDCPFMTQCAHVLEGTMTSPHHDASYQSKQL</sequence>
<name>F0WE06_9STRA</name>
<reference evidence="1" key="1">
    <citation type="journal article" date="2011" name="PLoS Biol.">
        <title>Gene gain and loss during evolution of obligate parasitism in the white rust pathogen of Arabidopsis thaliana.</title>
        <authorList>
            <person name="Kemen E."/>
            <person name="Gardiner A."/>
            <person name="Schultz-Larsen T."/>
            <person name="Kemen A.C."/>
            <person name="Balmuth A.L."/>
            <person name="Robert-Seilaniantz A."/>
            <person name="Bailey K."/>
            <person name="Holub E."/>
            <person name="Studholme D.J."/>
            <person name="Maclean D."/>
            <person name="Jones J.D."/>
        </authorList>
    </citation>
    <scope>NUCLEOTIDE SEQUENCE</scope>
</reference>